<dbReference type="InterPro" id="IPR007863">
    <property type="entry name" value="Peptidase_M16_C"/>
</dbReference>
<dbReference type="HOGENOM" id="CLU_009902_6_2_7"/>
<dbReference type="SUPFAM" id="SSF63411">
    <property type="entry name" value="LuxS/MPP-like metallohydrolase"/>
    <property type="match status" value="2"/>
</dbReference>
<dbReference type="eggNOG" id="COG0612">
    <property type="taxonomic scope" value="Bacteria"/>
</dbReference>
<dbReference type="Gene3D" id="3.30.830.10">
    <property type="entry name" value="Metalloenzyme, LuxS/M16 peptidase-like"/>
    <property type="match status" value="2"/>
</dbReference>
<dbReference type="PANTHER" id="PTHR11851:SF225">
    <property type="entry name" value="NON-PEPTIDASE HOMOLOG YMXG"/>
    <property type="match status" value="1"/>
</dbReference>
<protein>
    <submittedName>
        <fullName evidence="2">Peptidase, putative</fullName>
    </submittedName>
</protein>
<proteinExistence type="predicted"/>
<evidence type="ECO:0000313" key="3">
    <source>
        <dbReference type="Proteomes" id="UP000000646"/>
    </source>
</evidence>
<sequence length="406" mass="46856">MQYLESRGIKIPFIFEKNSDFPIVVLKLVFRNCARSYDEIAGLAKMFSRILNEGVDDKFFKDLEFRAINLEASSGFESLEINLSCLKENFDFALKSLEKLLLKPRIEEKTLQKLKINALGELASKNSDFDYLAKNLLNAQIFKCKEFQSPNDGDEKSIETLSLKDLQNFYKNFIHLSDLVVILGGDLEEKQAKEDLLKLLSKLQIGKKNTPKKYELGKNIKDEILVRPESEQAYIYFATPFFADFKDKDLYLAKIALFVLGQGGFGSRIMEEIRVKRGLAYSAYAMLDMNMSFSRVFGYLQTKNESAKEAKKIVKELFEDFIKNGMTQNELDQAKNFLIGSTPLRYESLSKRLSMSFNEFYQGLNLGYYKEELKLMEKVKLETINAYIKKHQELLNISFASIQNEN</sequence>
<dbReference type="Proteomes" id="UP000000646">
    <property type="component" value="Chromosome"/>
</dbReference>
<name>A0A0H3PA94_CAMJJ</name>
<dbReference type="Pfam" id="PF05193">
    <property type="entry name" value="Peptidase_M16_C"/>
    <property type="match status" value="1"/>
</dbReference>
<dbReference type="AlphaFoldDB" id="A0A0H3PA94"/>
<evidence type="ECO:0000259" key="1">
    <source>
        <dbReference type="Pfam" id="PF05193"/>
    </source>
</evidence>
<dbReference type="InterPro" id="IPR050361">
    <property type="entry name" value="MPP/UQCRC_Complex"/>
</dbReference>
<dbReference type="InterPro" id="IPR011249">
    <property type="entry name" value="Metalloenz_LuxS/M16"/>
</dbReference>
<feature type="domain" description="Peptidase M16 C-terminal" evidence="1">
    <location>
        <begin position="161"/>
        <end position="336"/>
    </location>
</feature>
<dbReference type="RefSeq" id="WP_002858609.1">
    <property type="nucleotide sequence ID" value="NC_008787.1"/>
</dbReference>
<dbReference type="PANTHER" id="PTHR11851">
    <property type="entry name" value="METALLOPROTEASE"/>
    <property type="match status" value="1"/>
</dbReference>
<accession>A0A0H3PA94</accession>
<evidence type="ECO:0000313" key="2">
    <source>
        <dbReference type="EMBL" id="EAQ72972.1"/>
    </source>
</evidence>
<dbReference type="GO" id="GO:0046872">
    <property type="term" value="F:metal ion binding"/>
    <property type="evidence" value="ECO:0007669"/>
    <property type="project" value="InterPro"/>
</dbReference>
<gene>
    <name evidence="2" type="ordered locus">CJJ81176_0488</name>
</gene>
<organism evidence="2 3">
    <name type="scientific">Campylobacter jejuni subsp. jejuni serotype O:23/36 (strain 81-176)</name>
    <dbReference type="NCBI Taxonomy" id="354242"/>
    <lineage>
        <taxon>Bacteria</taxon>
        <taxon>Pseudomonadati</taxon>
        <taxon>Campylobacterota</taxon>
        <taxon>Epsilonproteobacteria</taxon>
        <taxon>Campylobacterales</taxon>
        <taxon>Campylobacteraceae</taxon>
        <taxon>Campylobacter</taxon>
    </lineage>
</organism>
<reference evidence="3" key="1">
    <citation type="submission" date="2006-12" db="EMBL/GenBank/DDBJ databases">
        <authorList>
            <person name="Fouts D.E."/>
            <person name="Nelson K.E."/>
            <person name="Sebastian Y."/>
        </authorList>
    </citation>
    <scope>NUCLEOTIDE SEQUENCE [LARGE SCALE GENOMIC DNA]</scope>
    <source>
        <strain evidence="3">81-176</strain>
    </source>
</reference>
<dbReference type="KEGG" id="cjj:CJJ81176_0488"/>
<dbReference type="EMBL" id="CP000538">
    <property type="protein sequence ID" value="EAQ72972.1"/>
    <property type="molecule type" value="Genomic_DNA"/>
</dbReference>